<proteinExistence type="predicted"/>
<evidence type="ECO:0000313" key="3">
    <source>
        <dbReference type="Proteomes" id="UP000229011"/>
    </source>
</evidence>
<dbReference type="GeneID" id="93328555"/>
<dbReference type="Proteomes" id="UP000229011">
    <property type="component" value="Unassembled WGS sequence"/>
</dbReference>
<gene>
    <name evidence="2" type="ORF">CTM71_08920</name>
    <name evidence="1" type="ORF">CTM72_02025</name>
</gene>
<accession>A0A2G9EHS6</accession>
<dbReference type="EMBL" id="PEQY01000001">
    <property type="protein sequence ID" value="PIM80476.1"/>
    <property type="molecule type" value="Genomic_DNA"/>
</dbReference>
<sequence length="64" mass="7634">MRFITPESVKQGYTKLADERILEIIVDNPPDWVIKEVKENNMLLENKRKARESLRQKGIFLEFD</sequence>
<name>A0A2G9EHS6_9FUSO</name>
<protein>
    <submittedName>
        <fullName evidence="2">Uncharacterized protein</fullName>
    </submittedName>
</protein>
<evidence type="ECO:0000313" key="1">
    <source>
        <dbReference type="EMBL" id="ATV58631.1"/>
    </source>
</evidence>
<reference evidence="2 3" key="1">
    <citation type="submission" date="2017-11" db="EMBL/GenBank/DDBJ databases">
        <title>Genome sequencing of Fusobacterium periodonticum KCOM 1259.</title>
        <authorList>
            <person name="Kook J.-K."/>
            <person name="Park S.-N."/>
            <person name="Lim Y.K."/>
        </authorList>
    </citation>
    <scope>NUCLEOTIDE SEQUENCE [LARGE SCALE GENOMIC DNA]</scope>
    <source>
        <strain evidence="2 3">KCOM 1259</strain>
    </source>
</reference>
<dbReference type="AlphaFoldDB" id="A0A2G9EHS6"/>
<dbReference type="RefSeq" id="WP_099959084.1">
    <property type="nucleotide sequence ID" value="NZ_CP024699.1"/>
</dbReference>
<dbReference type="EMBL" id="CP024699">
    <property type="protein sequence ID" value="ATV58631.1"/>
    <property type="molecule type" value="Genomic_DNA"/>
</dbReference>
<evidence type="ECO:0000313" key="2">
    <source>
        <dbReference type="EMBL" id="PIM80476.1"/>
    </source>
</evidence>
<dbReference type="Proteomes" id="UP000230056">
    <property type="component" value="Chromosome"/>
</dbReference>
<evidence type="ECO:0000313" key="4">
    <source>
        <dbReference type="Proteomes" id="UP000230056"/>
    </source>
</evidence>
<organism evidence="2 3">
    <name type="scientific">Fusobacterium pseudoperiodonticum</name>
    <dbReference type="NCBI Taxonomy" id="2663009"/>
    <lineage>
        <taxon>Bacteria</taxon>
        <taxon>Fusobacteriati</taxon>
        <taxon>Fusobacteriota</taxon>
        <taxon>Fusobacteriia</taxon>
        <taxon>Fusobacteriales</taxon>
        <taxon>Fusobacteriaceae</taxon>
        <taxon>Fusobacterium</taxon>
    </lineage>
</organism>
<reference evidence="1 4" key="2">
    <citation type="submission" date="2017-11" db="EMBL/GenBank/DDBJ databases">
        <title>Genome sequencing of Fusobacterium periodonticum KCOM 1261.</title>
        <authorList>
            <person name="Kook J.-K."/>
            <person name="Park S.-N."/>
            <person name="Lim Y.K."/>
        </authorList>
    </citation>
    <scope>NUCLEOTIDE SEQUENCE [LARGE SCALE GENOMIC DNA]</scope>
    <source>
        <strain evidence="1 4">KCOM 1261</strain>
    </source>
</reference>